<organism evidence="3 4">
    <name type="scientific">Goodea atripinnis</name>
    <dbReference type="NCBI Taxonomy" id="208336"/>
    <lineage>
        <taxon>Eukaryota</taxon>
        <taxon>Metazoa</taxon>
        <taxon>Chordata</taxon>
        <taxon>Craniata</taxon>
        <taxon>Vertebrata</taxon>
        <taxon>Euteleostomi</taxon>
        <taxon>Actinopterygii</taxon>
        <taxon>Neopterygii</taxon>
        <taxon>Teleostei</taxon>
        <taxon>Neoteleostei</taxon>
        <taxon>Acanthomorphata</taxon>
        <taxon>Ovalentaria</taxon>
        <taxon>Atherinomorphae</taxon>
        <taxon>Cyprinodontiformes</taxon>
        <taxon>Goodeidae</taxon>
        <taxon>Goodea</taxon>
    </lineage>
</organism>
<evidence type="ECO:0000256" key="2">
    <source>
        <dbReference type="SAM" id="Phobius"/>
    </source>
</evidence>
<comment type="caution">
    <text evidence="3">The sequence shown here is derived from an EMBL/GenBank/DDBJ whole genome shotgun (WGS) entry which is preliminary data.</text>
</comment>
<keyword evidence="2" id="KW-0812">Transmembrane</keyword>
<dbReference type="EMBL" id="JAHRIO010092123">
    <property type="protein sequence ID" value="MEQ2189108.1"/>
    <property type="molecule type" value="Genomic_DNA"/>
</dbReference>
<evidence type="ECO:0000313" key="3">
    <source>
        <dbReference type="EMBL" id="MEQ2189108.1"/>
    </source>
</evidence>
<proteinExistence type="predicted"/>
<name>A0ABV0PZZ6_9TELE</name>
<protein>
    <submittedName>
        <fullName evidence="3">Uncharacterized protein</fullName>
    </submittedName>
</protein>
<keyword evidence="4" id="KW-1185">Reference proteome</keyword>
<evidence type="ECO:0000313" key="4">
    <source>
        <dbReference type="Proteomes" id="UP001476798"/>
    </source>
</evidence>
<feature type="transmembrane region" description="Helical" evidence="2">
    <location>
        <begin position="67"/>
        <end position="85"/>
    </location>
</feature>
<reference evidence="3 4" key="1">
    <citation type="submission" date="2021-06" db="EMBL/GenBank/DDBJ databases">
        <authorList>
            <person name="Palmer J.M."/>
        </authorList>
    </citation>
    <scope>NUCLEOTIDE SEQUENCE [LARGE SCALE GENOMIC DNA]</scope>
    <source>
        <strain evidence="3 4">GA_2019</strain>
        <tissue evidence="3">Muscle</tissue>
    </source>
</reference>
<sequence>MSQDQQLRVAVEEVVNTFSPALSLDLLLYNVLGSNTDIAMCLVHFLIRSYSTNQAWSAHTKTTLRNMIRWSVLTGFTLCIFLPWAEIRSLTLMPGTAPEKESAPATRSRVDDSSEGGSGMGLGTSFDTQAQAFRTLWQEREAHESALALLMDVPTDRLVDTLQLLMIKSCEAHGYMAFDDTETDLVTCAVDGVLYRHISSWEAGCVQGVFFASQKSILVSEELGLNLPRDHGGTDHGLSRQVNTSTSVDCSSLACLPDLMLSSRGQHQWAGLSVTGNAVGKPLLGNLSHFLVSEQQPDMFGLNTFELPTSSCGRGSGAHSPSTNLPAFRTV</sequence>
<dbReference type="Proteomes" id="UP001476798">
    <property type="component" value="Unassembled WGS sequence"/>
</dbReference>
<feature type="region of interest" description="Disordered" evidence="1">
    <location>
        <begin position="96"/>
        <end position="124"/>
    </location>
</feature>
<keyword evidence="2" id="KW-0472">Membrane</keyword>
<feature type="region of interest" description="Disordered" evidence="1">
    <location>
        <begin position="311"/>
        <end position="331"/>
    </location>
</feature>
<feature type="compositionally biased region" description="Polar residues" evidence="1">
    <location>
        <begin position="311"/>
        <end position="325"/>
    </location>
</feature>
<accession>A0ABV0PZZ6</accession>
<gene>
    <name evidence="3" type="ORF">GOODEAATRI_021809</name>
</gene>
<evidence type="ECO:0000256" key="1">
    <source>
        <dbReference type="SAM" id="MobiDB-lite"/>
    </source>
</evidence>
<feature type="compositionally biased region" description="Basic and acidic residues" evidence="1">
    <location>
        <begin position="98"/>
        <end position="112"/>
    </location>
</feature>
<keyword evidence="2" id="KW-1133">Transmembrane helix</keyword>